<gene>
    <name evidence="3" type="ORF">Prudu_012482</name>
</gene>
<dbReference type="EMBL" id="AP019300">
    <property type="protein sequence ID" value="BBH02039.1"/>
    <property type="molecule type" value="Genomic_DNA"/>
</dbReference>
<accession>A0A4Y1RCT7</accession>
<sequence length="190" mass="21774">MILPTVVNDLLTFQKMDIYHQNSTHSKKEKMRHVYANISALSFLLLFFIIHMPWKLTSFVCVLLQSESWCSAMRGHLFPLHTFSSRSSSLLRSLTACHNQRYHSSQVSKGEHSSHMNIEERAPSTAEEFKRVAEEKLKKTKQGVASQTADKTCDVTEETTLGDSSVDSVKNRYKQHEPGAADYRRRSHDD</sequence>
<protein>
    <submittedName>
        <fullName evidence="3">Uncharacterized protein</fullName>
    </submittedName>
</protein>
<evidence type="ECO:0000313" key="3">
    <source>
        <dbReference type="EMBL" id="BBH02039.1"/>
    </source>
</evidence>
<evidence type="ECO:0000256" key="1">
    <source>
        <dbReference type="SAM" id="MobiDB-lite"/>
    </source>
</evidence>
<keyword evidence="2" id="KW-0472">Membrane</keyword>
<feature type="compositionally biased region" description="Basic and acidic residues" evidence="1">
    <location>
        <begin position="174"/>
        <end position="190"/>
    </location>
</feature>
<feature type="region of interest" description="Disordered" evidence="1">
    <location>
        <begin position="104"/>
        <end position="190"/>
    </location>
</feature>
<reference evidence="3" key="1">
    <citation type="journal article" date="2019" name="Science">
        <title>Mutation of a bHLH transcription factor allowed almond domestication.</title>
        <authorList>
            <person name="Sanchez-Perez R."/>
            <person name="Pavan S."/>
            <person name="Mazzeo R."/>
            <person name="Moldovan C."/>
            <person name="Aiese Cigliano R."/>
            <person name="Del Cueto J."/>
            <person name="Ricciardi F."/>
            <person name="Lotti C."/>
            <person name="Ricciardi L."/>
            <person name="Dicenta F."/>
            <person name="Lopez-Marques R.L."/>
            <person name="Lindberg Moller B."/>
        </authorList>
    </citation>
    <scope>NUCLEOTIDE SEQUENCE</scope>
</reference>
<organism evidence="3">
    <name type="scientific">Prunus dulcis</name>
    <name type="common">Almond</name>
    <name type="synonym">Amygdalus dulcis</name>
    <dbReference type="NCBI Taxonomy" id="3755"/>
    <lineage>
        <taxon>Eukaryota</taxon>
        <taxon>Viridiplantae</taxon>
        <taxon>Streptophyta</taxon>
        <taxon>Embryophyta</taxon>
        <taxon>Tracheophyta</taxon>
        <taxon>Spermatophyta</taxon>
        <taxon>Magnoliopsida</taxon>
        <taxon>eudicotyledons</taxon>
        <taxon>Gunneridae</taxon>
        <taxon>Pentapetalae</taxon>
        <taxon>rosids</taxon>
        <taxon>fabids</taxon>
        <taxon>Rosales</taxon>
        <taxon>Rosaceae</taxon>
        <taxon>Amygdaloideae</taxon>
        <taxon>Amygdaleae</taxon>
        <taxon>Prunus</taxon>
    </lineage>
</organism>
<proteinExistence type="predicted"/>
<keyword evidence="2" id="KW-1133">Transmembrane helix</keyword>
<keyword evidence="2" id="KW-0812">Transmembrane</keyword>
<evidence type="ECO:0000256" key="2">
    <source>
        <dbReference type="SAM" id="Phobius"/>
    </source>
</evidence>
<feature type="compositionally biased region" description="Basic and acidic residues" evidence="1">
    <location>
        <begin position="109"/>
        <end position="137"/>
    </location>
</feature>
<feature type="compositionally biased region" description="Polar residues" evidence="1">
    <location>
        <begin position="158"/>
        <end position="168"/>
    </location>
</feature>
<name>A0A4Y1RCT7_PRUDU</name>
<dbReference type="AlphaFoldDB" id="A0A4Y1RCT7"/>
<feature type="transmembrane region" description="Helical" evidence="2">
    <location>
        <begin position="34"/>
        <end position="54"/>
    </location>
</feature>